<dbReference type="EMBL" id="PQXJ01000561">
    <property type="protein sequence ID" value="TGO46849.1"/>
    <property type="molecule type" value="Genomic_DNA"/>
</dbReference>
<comment type="caution">
    <text evidence="1">The sequence shown here is derived from an EMBL/GenBank/DDBJ whole genome shotgun (WGS) entry which is preliminary data.</text>
</comment>
<protein>
    <submittedName>
        <fullName evidence="1">Uncharacterized protein</fullName>
    </submittedName>
</protein>
<name>A0A4Z1HD45_9HELO</name>
<gene>
    <name evidence="1" type="ORF">BOTNAR_0561g00050</name>
</gene>
<evidence type="ECO:0000313" key="1">
    <source>
        <dbReference type="EMBL" id="TGO46849.1"/>
    </source>
</evidence>
<proteinExistence type="predicted"/>
<reference evidence="1 2" key="1">
    <citation type="submission" date="2017-12" db="EMBL/GenBank/DDBJ databases">
        <title>Comparative genomics of Botrytis spp.</title>
        <authorList>
            <person name="Valero-Jimenez C.A."/>
            <person name="Tapia P."/>
            <person name="Veloso J."/>
            <person name="Silva-Moreno E."/>
            <person name="Staats M."/>
            <person name="Valdes J.H."/>
            <person name="Van Kan J.A.L."/>
        </authorList>
    </citation>
    <scope>NUCLEOTIDE SEQUENCE [LARGE SCALE GENOMIC DNA]</scope>
    <source>
        <strain evidence="1 2">MUCL2120</strain>
    </source>
</reference>
<accession>A0A4Z1HD45</accession>
<dbReference type="Proteomes" id="UP000297452">
    <property type="component" value="Unassembled WGS sequence"/>
</dbReference>
<keyword evidence="2" id="KW-1185">Reference proteome</keyword>
<sequence>MAQRITESIFTAVLKPTLTGGNEGVGHENSSEISGPSVILAHLSNLISRRIPFGLAVFCIYIRVTKRHYS</sequence>
<organism evidence="1 2">
    <name type="scientific">Botryotinia narcissicola</name>
    <dbReference type="NCBI Taxonomy" id="278944"/>
    <lineage>
        <taxon>Eukaryota</taxon>
        <taxon>Fungi</taxon>
        <taxon>Dikarya</taxon>
        <taxon>Ascomycota</taxon>
        <taxon>Pezizomycotina</taxon>
        <taxon>Leotiomycetes</taxon>
        <taxon>Helotiales</taxon>
        <taxon>Sclerotiniaceae</taxon>
        <taxon>Botryotinia</taxon>
    </lineage>
</organism>
<evidence type="ECO:0000313" key="2">
    <source>
        <dbReference type="Proteomes" id="UP000297452"/>
    </source>
</evidence>
<dbReference type="AlphaFoldDB" id="A0A4Z1HD45"/>